<gene>
    <name evidence="1" type="ORF">GD597_06160</name>
</gene>
<keyword evidence="2" id="KW-1185">Reference proteome</keyword>
<dbReference type="RefSeq" id="WP_171606964.1">
    <property type="nucleotide sequence ID" value="NZ_WHPF01000004.1"/>
</dbReference>
<protein>
    <submittedName>
        <fullName evidence="1">Uncharacterized protein</fullName>
    </submittedName>
</protein>
<sequence>MQIFNQAKFFELLAQNSSVLTETACKWNEGRPGEKIELIKKFNHHDEFYTLYSIKENKVIWHWGFDRHMGYPITTEHELSIEFYIGLIHPFLREWMTAFLAGIQKVVMDKKLSKIDFFETRYCVNLPMRNAKGKYMFIKQFSMPFTFDKAGMMETYLNCHVIVDKYKGEPLKPRIFHMEKRNKADEMLVKQAAAHFLNIPKKNLLTPQLLNAIKTFKEVSQNKKGILTKITKGKIARKNKSGEHLKSETINRYRHRIKTILLPLLQIPNYNTKDTSELELLKWIPDFEETYTLIDFMLESGIVDVLEYYKANKLYQHQA</sequence>
<evidence type="ECO:0000313" key="2">
    <source>
        <dbReference type="Proteomes" id="UP000598971"/>
    </source>
</evidence>
<accession>A0A8J8FER8</accession>
<name>A0A8J8FER8_9BACT</name>
<comment type="caution">
    <text evidence="1">The sequence shown here is derived from an EMBL/GenBank/DDBJ whole genome shotgun (WGS) entry which is preliminary data.</text>
</comment>
<proteinExistence type="predicted"/>
<evidence type="ECO:0000313" key="1">
    <source>
        <dbReference type="EMBL" id="NNV55034.1"/>
    </source>
</evidence>
<dbReference type="Proteomes" id="UP000598971">
    <property type="component" value="Unassembled WGS sequence"/>
</dbReference>
<organism evidence="1 2">
    <name type="scientific">Limnovirga soli</name>
    <dbReference type="NCBI Taxonomy" id="2656915"/>
    <lineage>
        <taxon>Bacteria</taxon>
        <taxon>Pseudomonadati</taxon>
        <taxon>Bacteroidota</taxon>
        <taxon>Chitinophagia</taxon>
        <taxon>Chitinophagales</taxon>
        <taxon>Chitinophagaceae</taxon>
        <taxon>Limnovirga</taxon>
    </lineage>
</organism>
<dbReference type="EMBL" id="WHPF01000004">
    <property type="protein sequence ID" value="NNV55034.1"/>
    <property type="molecule type" value="Genomic_DNA"/>
</dbReference>
<dbReference type="AlphaFoldDB" id="A0A8J8FER8"/>
<reference evidence="1" key="1">
    <citation type="submission" date="2019-10" db="EMBL/GenBank/DDBJ databases">
        <title>Draft genome sequence of Panacibacter sp. KCS-6.</title>
        <authorList>
            <person name="Yim K.J."/>
        </authorList>
    </citation>
    <scope>NUCLEOTIDE SEQUENCE</scope>
    <source>
        <strain evidence="1">KCS-6</strain>
    </source>
</reference>